<dbReference type="GO" id="GO:0051750">
    <property type="term" value="F:delta(3,5)-delta(2,4)-dienoyl-CoA isomerase activity"/>
    <property type="evidence" value="ECO:0007669"/>
    <property type="project" value="TreeGrafter"/>
</dbReference>
<dbReference type="InterPro" id="IPR045002">
    <property type="entry name" value="Ech1-like"/>
</dbReference>
<dbReference type="Proteomes" id="UP000813824">
    <property type="component" value="Unassembled WGS sequence"/>
</dbReference>
<protein>
    <submittedName>
        <fullName evidence="6">ClpP/crotonase-like domain-containing protein</fullName>
    </submittedName>
</protein>
<name>A0A8K0XLP0_9AGAR</name>
<dbReference type="InterPro" id="IPR014748">
    <property type="entry name" value="Enoyl-CoA_hydra_C"/>
</dbReference>
<evidence type="ECO:0000256" key="3">
    <source>
        <dbReference type="ARBA" id="ARBA00022832"/>
    </source>
</evidence>
<evidence type="ECO:0000256" key="5">
    <source>
        <dbReference type="ARBA" id="ARBA00023235"/>
    </source>
</evidence>
<proteinExistence type="inferred from homology"/>
<dbReference type="PANTHER" id="PTHR43149:SF1">
    <property type="entry name" value="DELTA(3,5)-DELTA(2,4)-DIENOYL-COA ISOMERASE, MITOCHONDRIAL"/>
    <property type="match status" value="1"/>
</dbReference>
<dbReference type="AlphaFoldDB" id="A0A8K0XLP0"/>
<keyword evidence="3" id="KW-0276">Fatty acid metabolism</keyword>
<dbReference type="EMBL" id="JAEVFJ010000036">
    <property type="protein sequence ID" value="KAH8091390.1"/>
    <property type="molecule type" value="Genomic_DNA"/>
</dbReference>
<gene>
    <name evidence="6" type="ORF">BXZ70DRAFT_484060</name>
</gene>
<sequence>MSSILKELSGEFIKVSSPIEYVLLVELSRGPVNAFTVPFWKEYGEVFRKISLLPDVRAVVLASSLSKGFSAGLDFSGLDNLKTFDADPGRKALQIRADLKEFQEAIGGPEKCLCPVIVAVHGITLGLSIDIMAACDVRYAASDSMLSIKEVDVGLAADIGTLARLPKLAGNQSMVHEFAYTARNFSAAEAEKMGLVSKVVEGSRAEVVQAALETAKLIATKSPIAVLGTKKVLQHARDHTVAENMEYVAVWNGVMLQSSDLSDSFAAAIARKKATFPPLFKTPAKL</sequence>
<dbReference type="PANTHER" id="PTHR43149">
    <property type="entry name" value="ENOYL-COA HYDRATASE"/>
    <property type="match status" value="1"/>
</dbReference>
<evidence type="ECO:0000256" key="4">
    <source>
        <dbReference type="ARBA" id="ARBA00023098"/>
    </source>
</evidence>
<comment type="pathway">
    <text evidence="1">Lipid metabolism; fatty acid beta-oxidation.</text>
</comment>
<dbReference type="GO" id="GO:0005739">
    <property type="term" value="C:mitochondrion"/>
    <property type="evidence" value="ECO:0007669"/>
    <property type="project" value="TreeGrafter"/>
</dbReference>
<dbReference type="InterPro" id="IPR001753">
    <property type="entry name" value="Enoyl-CoA_hydra/iso"/>
</dbReference>
<keyword evidence="7" id="KW-1185">Reference proteome</keyword>
<dbReference type="UniPathway" id="UPA00659"/>
<accession>A0A8K0XLP0</accession>
<keyword evidence="4" id="KW-0443">Lipid metabolism</keyword>
<keyword evidence="5" id="KW-0413">Isomerase</keyword>
<dbReference type="FunFam" id="1.10.12.10:FF:000004">
    <property type="entry name" value="Delta3,5-delta2,4-dienoyl-CoA isomerase"/>
    <property type="match status" value="1"/>
</dbReference>
<dbReference type="SUPFAM" id="SSF52096">
    <property type="entry name" value="ClpP/crotonase"/>
    <property type="match status" value="1"/>
</dbReference>
<dbReference type="Gene3D" id="1.10.12.10">
    <property type="entry name" value="Lyase 2-enoyl-coa Hydratase, Chain A, domain 2"/>
    <property type="match status" value="1"/>
</dbReference>
<dbReference type="InterPro" id="IPR029045">
    <property type="entry name" value="ClpP/crotonase-like_dom_sf"/>
</dbReference>
<dbReference type="Gene3D" id="3.90.226.10">
    <property type="entry name" value="2-enoyl-CoA Hydratase, Chain A, domain 1"/>
    <property type="match status" value="1"/>
</dbReference>
<dbReference type="OrthoDB" id="14970at2759"/>
<dbReference type="Pfam" id="PF00378">
    <property type="entry name" value="ECH_1"/>
    <property type="match status" value="1"/>
</dbReference>
<comment type="caution">
    <text evidence="6">The sequence shown here is derived from an EMBL/GenBank/DDBJ whole genome shotgun (WGS) entry which is preliminary data.</text>
</comment>
<comment type="similarity">
    <text evidence="2">Belongs to the enoyl-CoA hydratase/isomerase family.</text>
</comment>
<evidence type="ECO:0000313" key="6">
    <source>
        <dbReference type="EMBL" id="KAH8091390.1"/>
    </source>
</evidence>
<dbReference type="GO" id="GO:0006635">
    <property type="term" value="P:fatty acid beta-oxidation"/>
    <property type="evidence" value="ECO:0007669"/>
    <property type="project" value="UniProtKB-UniPathway"/>
</dbReference>
<dbReference type="CDD" id="cd06558">
    <property type="entry name" value="crotonase-like"/>
    <property type="match status" value="1"/>
</dbReference>
<reference evidence="6" key="1">
    <citation type="journal article" date="2021" name="New Phytol.">
        <title>Evolutionary innovations through gain and loss of genes in the ectomycorrhizal Boletales.</title>
        <authorList>
            <person name="Wu G."/>
            <person name="Miyauchi S."/>
            <person name="Morin E."/>
            <person name="Kuo A."/>
            <person name="Drula E."/>
            <person name="Varga T."/>
            <person name="Kohler A."/>
            <person name="Feng B."/>
            <person name="Cao Y."/>
            <person name="Lipzen A."/>
            <person name="Daum C."/>
            <person name="Hundley H."/>
            <person name="Pangilinan J."/>
            <person name="Johnson J."/>
            <person name="Barry K."/>
            <person name="LaButti K."/>
            <person name="Ng V."/>
            <person name="Ahrendt S."/>
            <person name="Min B."/>
            <person name="Choi I.G."/>
            <person name="Park H."/>
            <person name="Plett J.M."/>
            <person name="Magnuson J."/>
            <person name="Spatafora J.W."/>
            <person name="Nagy L.G."/>
            <person name="Henrissat B."/>
            <person name="Grigoriev I.V."/>
            <person name="Yang Z.L."/>
            <person name="Xu J."/>
            <person name="Martin F.M."/>
        </authorList>
    </citation>
    <scope>NUCLEOTIDE SEQUENCE</scope>
    <source>
        <strain evidence="6">KKN 215</strain>
    </source>
</reference>
<organism evidence="6 7">
    <name type="scientific">Cristinia sonorae</name>
    <dbReference type="NCBI Taxonomy" id="1940300"/>
    <lineage>
        <taxon>Eukaryota</taxon>
        <taxon>Fungi</taxon>
        <taxon>Dikarya</taxon>
        <taxon>Basidiomycota</taxon>
        <taxon>Agaricomycotina</taxon>
        <taxon>Agaricomycetes</taxon>
        <taxon>Agaricomycetidae</taxon>
        <taxon>Agaricales</taxon>
        <taxon>Pleurotineae</taxon>
        <taxon>Stephanosporaceae</taxon>
        <taxon>Cristinia</taxon>
    </lineage>
</organism>
<evidence type="ECO:0000256" key="2">
    <source>
        <dbReference type="ARBA" id="ARBA00005254"/>
    </source>
</evidence>
<evidence type="ECO:0000256" key="1">
    <source>
        <dbReference type="ARBA" id="ARBA00005005"/>
    </source>
</evidence>
<evidence type="ECO:0000313" key="7">
    <source>
        <dbReference type="Proteomes" id="UP000813824"/>
    </source>
</evidence>